<accession>A0AAW1K1P7</accession>
<dbReference type="AlphaFoldDB" id="A0AAW1K1P7"/>
<evidence type="ECO:0000313" key="3">
    <source>
        <dbReference type="Proteomes" id="UP001458880"/>
    </source>
</evidence>
<name>A0AAW1K1P7_POPJA</name>
<feature type="compositionally biased region" description="Low complexity" evidence="1">
    <location>
        <begin position="67"/>
        <end position="78"/>
    </location>
</feature>
<organism evidence="2 3">
    <name type="scientific">Popillia japonica</name>
    <name type="common">Japanese beetle</name>
    <dbReference type="NCBI Taxonomy" id="7064"/>
    <lineage>
        <taxon>Eukaryota</taxon>
        <taxon>Metazoa</taxon>
        <taxon>Ecdysozoa</taxon>
        <taxon>Arthropoda</taxon>
        <taxon>Hexapoda</taxon>
        <taxon>Insecta</taxon>
        <taxon>Pterygota</taxon>
        <taxon>Neoptera</taxon>
        <taxon>Endopterygota</taxon>
        <taxon>Coleoptera</taxon>
        <taxon>Polyphaga</taxon>
        <taxon>Scarabaeiformia</taxon>
        <taxon>Scarabaeidae</taxon>
        <taxon>Rutelinae</taxon>
        <taxon>Popillia</taxon>
    </lineage>
</organism>
<evidence type="ECO:0000256" key="1">
    <source>
        <dbReference type="SAM" id="MobiDB-lite"/>
    </source>
</evidence>
<evidence type="ECO:0000313" key="2">
    <source>
        <dbReference type="EMBL" id="KAK9711265.1"/>
    </source>
</evidence>
<reference evidence="2 3" key="1">
    <citation type="journal article" date="2024" name="BMC Genomics">
        <title>De novo assembly and annotation of Popillia japonica's genome with initial clues to its potential as an invasive pest.</title>
        <authorList>
            <person name="Cucini C."/>
            <person name="Boschi S."/>
            <person name="Funari R."/>
            <person name="Cardaioli E."/>
            <person name="Iannotti N."/>
            <person name="Marturano G."/>
            <person name="Paoli F."/>
            <person name="Bruttini M."/>
            <person name="Carapelli A."/>
            <person name="Frati F."/>
            <person name="Nardi F."/>
        </authorList>
    </citation>
    <scope>NUCLEOTIDE SEQUENCE [LARGE SCALE GENOMIC DNA]</scope>
    <source>
        <strain evidence="2">DMR45628</strain>
    </source>
</reference>
<feature type="compositionally biased region" description="Basic and acidic residues" evidence="1">
    <location>
        <begin position="42"/>
        <end position="56"/>
    </location>
</feature>
<dbReference type="EMBL" id="JASPKY010000283">
    <property type="protein sequence ID" value="KAK9711265.1"/>
    <property type="molecule type" value="Genomic_DNA"/>
</dbReference>
<keyword evidence="3" id="KW-1185">Reference proteome</keyword>
<comment type="caution">
    <text evidence="2">The sequence shown here is derived from an EMBL/GenBank/DDBJ whole genome shotgun (WGS) entry which is preliminary data.</text>
</comment>
<sequence>MRLRQTQIAEDFLYYSISGTGAWAANMRLRQTQIAEDSDENEGTRVEQDSSHDTHVESYVVSPSPSPSSTPSTMSSGSCKRRRCSTADQSLLLHYLSFKKQQQQRPSDTIATFFSSLAEIVKTFPKHLQISVKQPVFRVVTETEQSLMINPTAPSTQLNQYPNSGFNYDRTGHPPVYRNI</sequence>
<evidence type="ECO:0008006" key="4">
    <source>
        <dbReference type="Google" id="ProtNLM"/>
    </source>
</evidence>
<dbReference type="Proteomes" id="UP001458880">
    <property type="component" value="Unassembled WGS sequence"/>
</dbReference>
<feature type="region of interest" description="Disordered" evidence="1">
    <location>
        <begin position="35"/>
        <end position="81"/>
    </location>
</feature>
<proteinExistence type="predicted"/>
<protein>
    <recommendedName>
        <fullName evidence="4">BESS domain-containing protein</fullName>
    </recommendedName>
</protein>
<gene>
    <name evidence="2" type="ORF">QE152_g25552</name>
</gene>